<comment type="subcellular location">
    <subcellularLocation>
        <location evidence="1">Membrane</location>
        <topology evidence="1">Multi-pass membrane protein</topology>
    </subcellularLocation>
</comment>
<reference evidence="7 8" key="1">
    <citation type="submission" date="2018-02" db="EMBL/GenBank/DDBJ databases">
        <title>novel marine gammaproteobacteria from coastal saline agro ecosystem.</title>
        <authorList>
            <person name="Krishnan R."/>
            <person name="Ramesh Kumar N."/>
        </authorList>
    </citation>
    <scope>NUCLEOTIDE SEQUENCE [LARGE SCALE GENOMIC DNA]</scope>
    <source>
        <strain evidence="7 8">228</strain>
    </source>
</reference>
<gene>
    <name evidence="7" type="ORF">C4K68_06010</name>
</gene>
<feature type="transmembrane region" description="Helical" evidence="6">
    <location>
        <begin position="137"/>
        <end position="158"/>
    </location>
</feature>
<evidence type="ECO:0000256" key="4">
    <source>
        <dbReference type="ARBA" id="ARBA00022989"/>
    </source>
</evidence>
<feature type="transmembrane region" description="Helical" evidence="6">
    <location>
        <begin position="356"/>
        <end position="373"/>
    </location>
</feature>
<dbReference type="InterPro" id="IPR002528">
    <property type="entry name" value="MATE_fam"/>
</dbReference>
<feature type="transmembrane region" description="Helical" evidence="6">
    <location>
        <begin position="410"/>
        <end position="432"/>
    </location>
</feature>
<name>A0A2S5KTV7_9PROT</name>
<dbReference type="InterPro" id="IPR044644">
    <property type="entry name" value="DinF-like"/>
</dbReference>
<dbReference type="Proteomes" id="UP000238196">
    <property type="component" value="Unassembled WGS sequence"/>
</dbReference>
<dbReference type="GO" id="GO:0005886">
    <property type="term" value="C:plasma membrane"/>
    <property type="evidence" value="ECO:0007669"/>
    <property type="project" value="TreeGrafter"/>
</dbReference>
<evidence type="ECO:0000256" key="3">
    <source>
        <dbReference type="ARBA" id="ARBA00022692"/>
    </source>
</evidence>
<feature type="transmembrane region" description="Helical" evidence="6">
    <location>
        <begin position="165"/>
        <end position="188"/>
    </location>
</feature>
<dbReference type="PANTHER" id="PTHR42893:SF46">
    <property type="entry name" value="PROTEIN DETOXIFICATION 44, CHLOROPLASTIC"/>
    <property type="match status" value="1"/>
</dbReference>
<proteinExistence type="inferred from homology"/>
<dbReference type="Pfam" id="PF01554">
    <property type="entry name" value="MatE"/>
    <property type="match status" value="2"/>
</dbReference>
<dbReference type="AlphaFoldDB" id="A0A2S5KTV7"/>
<feature type="transmembrane region" description="Helical" evidence="6">
    <location>
        <begin position="312"/>
        <end position="336"/>
    </location>
</feature>
<dbReference type="CDD" id="cd13136">
    <property type="entry name" value="MATE_DinF_like"/>
    <property type="match status" value="1"/>
</dbReference>
<dbReference type="OrthoDB" id="9789527at2"/>
<feature type="transmembrane region" description="Helical" evidence="6">
    <location>
        <begin position="95"/>
        <end position="117"/>
    </location>
</feature>
<dbReference type="GO" id="GO:0042910">
    <property type="term" value="F:xenobiotic transmembrane transporter activity"/>
    <property type="evidence" value="ECO:0007669"/>
    <property type="project" value="InterPro"/>
</dbReference>
<keyword evidence="5 6" id="KW-0472">Membrane</keyword>
<dbReference type="NCBIfam" id="TIGR00797">
    <property type="entry name" value="matE"/>
    <property type="match status" value="1"/>
</dbReference>
<comment type="similarity">
    <text evidence="2">Belongs to the multi antimicrobial extrusion (MATE) (TC 2.A.66.1) family.</text>
</comment>
<evidence type="ECO:0000256" key="2">
    <source>
        <dbReference type="ARBA" id="ARBA00010199"/>
    </source>
</evidence>
<evidence type="ECO:0000256" key="5">
    <source>
        <dbReference type="ARBA" id="ARBA00023136"/>
    </source>
</evidence>
<dbReference type="GO" id="GO:0015297">
    <property type="term" value="F:antiporter activity"/>
    <property type="evidence" value="ECO:0007669"/>
    <property type="project" value="InterPro"/>
</dbReference>
<feature type="transmembrane region" description="Helical" evidence="6">
    <location>
        <begin position="385"/>
        <end position="404"/>
    </location>
</feature>
<evidence type="ECO:0000256" key="6">
    <source>
        <dbReference type="SAM" id="Phobius"/>
    </source>
</evidence>
<accession>A0A2S5KTV7</accession>
<comment type="caution">
    <text evidence="7">The sequence shown here is derived from an EMBL/GenBank/DDBJ whole genome shotgun (WGS) entry which is preliminary data.</text>
</comment>
<feature type="transmembrane region" description="Helical" evidence="6">
    <location>
        <begin position="194"/>
        <end position="213"/>
    </location>
</feature>
<feature type="transmembrane region" description="Helical" evidence="6">
    <location>
        <begin position="48"/>
        <end position="68"/>
    </location>
</feature>
<organism evidence="7 8">
    <name type="scientific">Proteobacteria bacterium 228</name>
    <dbReference type="NCBI Taxonomy" id="2083153"/>
    <lineage>
        <taxon>Bacteria</taxon>
        <taxon>Pseudomonadati</taxon>
        <taxon>Pseudomonadota</taxon>
    </lineage>
</organism>
<evidence type="ECO:0000313" key="8">
    <source>
        <dbReference type="Proteomes" id="UP000238196"/>
    </source>
</evidence>
<evidence type="ECO:0000313" key="7">
    <source>
        <dbReference type="EMBL" id="PPC78190.1"/>
    </source>
</evidence>
<keyword evidence="3 6" id="KW-0812">Transmembrane</keyword>
<protein>
    <submittedName>
        <fullName evidence="7">MATE family efflux transporter</fullName>
    </submittedName>
</protein>
<dbReference type="EMBL" id="PRLP01000017">
    <property type="protein sequence ID" value="PPC78190.1"/>
    <property type="molecule type" value="Genomic_DNA"/>
</dbReference>
<keyword evidence="4 6" id="KW-1133">Transmembrane helix</keyword>
<dbReference type="PANTHER" id="PTHR42893">
    <property type="entry name" value="PROTEIN DETOXIFICATION 44, CHLOROPLASTIC-RELATED"/>
    <property type="match status" value="1"/>
</dbReference>
<evidence type="ECO:0000256" key="1">
    <source>
        <dbReference type="ARBA" id="ARBA00004141"/>
    </source>
</evidence>
<sequence length="442" mass="49131">MNTLPVTDSPLKQLWRLSWPIMVSNASVPLLGLVDTAVVGHLPDSRHLAAVALGASAFSLLFWAFGFLRMGTTSVIAQAYGRDDGDGIRLSALQAMLMATCLGLLLILLQQPVLLLLEHIFSPEQSIRELVLSYLHIRIWSAPATLLNYVLLGVLLAMQHARAPVLMMLSINITNIVLDALLGVQWGWYSAGVAWASVVAEYLGSFCGLWLLWHTLARLPGHWPSLSSLLQSRWLQLFQAHRDLFIRTLCLLGVLTWMTRQGSLLGADILAANAILLQGMSLTSYVLDGFAQAVESLCGAAWGRRDQARLSLTVRAAAWLSGWTALAWTLLFLFAGLPLAHLLTSVPAVLALIDHYLPWLAWMPLIAVWSYLLDGLLIATGQFKAMRDTVLLAAVLFMLIWWLSRDLGNSGLWLSYWLFFVVRTLGIVWYSWRQLLKHKTTN</sequence>